<evidence type="ECO:0000256" key="1">
    <source>
        <dbReference type="ARBA" id="ARBA00023015"/>
    </source>
</evidence>
<dbReference type="GO" id="GO:0003700">
    <property type="term" value="F:DNA-binding transcription factor activity"/>
    <property type="evidence" value="ECO:0007669"/>
    <property type="project" value="InterPro"/>
</dbReference>
<dbReference type="PATRIC" id="fig|68170.10.peg.4791"/>
<dbReference type="SUPFAM" id="SSF46689">
    <property type="entry name" value="Homeodomain-like"/>
    <property type="match status" value="1"/>
</dbReference>
<dbReference type="OrthoDB" id="9799345at2"/>
<keyword evidence="3" id="KW-0804">Transcription</keyword>
<feature type="domain" description="HTH araC/xylS-type" evidence="4">
    <location>
        <begin position="192"/>
        <end position="290"/>
    </location>
</feature>
<proteinExistence type="predicted"/>
<dbReference type="SUPFAM" id="SSF51215">
    <property type="entry name" value="Regulatory protein AraC"/>
    <property type="match status" value="1"/>
</dbReference>
<evidence type="ECO:0000313" key="6">
    <source>
        <dbReference type="Proteomes" id="UP000033393"/>
    </source>
</evidence>
<dbReference type="GO" id="GO:0043565">
    <property type="term" value="F:sequence-specific DNA binding"/>
    <property type="evidence" value="ECO:0007669"/>
    <property type="project" value="InterPro"/>
</dbReference>
<dbReference type="InterPro" id="IPR009057">
    <property type="entry name" value="Homeodomain-like_sf"/>
</dbReference>
<keyword evidence="6" id="KW-1185">Reference proteome</keyword>
<evidence type="ECO:0000313" key="5">
    <source>
        <dbReference type="EMBL" id="KJK47730.1"/>
    </source>
</evidence>
<dbReference type="SMART" id="SM00342">
    <property type="entry name" value="HTH_ARAC"/>
    <property type="match status" value="1"/>
</dbReference>
<dbReference type="InterPro" id="IPR037923">
    <property type="entry name" value="HTH-like"/>
</dbReference>
<dbReference type="PANTHER" id="PTHR43280">
    <property type="entry name" value="ARAC-FAMILY TRANSCRIPTIONAL REGULATOR"/>
    <property type="match status" value="1"/>
</dbReference>
<dbReference type="InterPro" id="IPR018060">
    <property type="entry name" value="HTH_AraC"/>
</dbReference>
<dbReference type="Pfam" id="PF12833">
    <property type="entry name" value="HTH_18"/>
    <property type="match status" value="1"/>
</dbReference>
<dbReference type="Pfam" id="PF02311">
    <property type="entry name" value="AraC_binding"/>
    <property type="match status" value="1"/>
</dbReference>
<dbReference type="Gene3D" id="1.10.10.60">
    <property type="entry name" value="Homeodomain-like"/>
    <property type="match status" value="1"/>
</dbReference>
<comment type="caution">
    <text evidence="5">The sequence shown here is derived from an EMBL/GenBank/DDBJ whole genome shotgun (WGS) entry which is preliminary data.</text>
</comment>
<protein>
    <submittedName>
        <fullName evidence="5">Translation initiation factor IF-2</fullName>
    </submittedName>
</protein>
<keyword evidence="2" id="KW-0238">DNA-binding</keyword>
<gene>
    <name evidence="5" type="ORF">UK23_19455</name>
</gene>
<keyword evidence="5" id="KW-0396">Initiation factor</keyword>
<evidence type="ECO:0000259" key="4">
    <source>
        <dbReference type="PROSITE" id="PS01124"/>
    </source>
</evidence>
<dbReference type="AlphaFoldDB" id="A0A0F0GWQ1"/>
<dbReference type="Proteomes" id="UP000033393">
    <property type="component" value="Unassembled WGS sequence"/>
</dbReference>
<evidence type="ECO:0000256" key="3">
    <source>
        <dbReference type="ARBA" id="ARBA00023163"/>
    </source>
</evidence>
<dbReference type="InterPro" id="IPR003313">
    <property type="entry name" value="AraC-bd"/>
</dbReference>
<name>A0A0F0GWQ1_LENAE</name>
<sequence length="292" mass="31987">MGKIGHESIFRLPYRAGVGVPPGIEVLDFPQLLARARSHGVDPYALRRPDFHVLIAVLSGTVHCSLDFADHVLRPGDWLWVRPGQVQRYDSPLDAVEGRIVLFLPGFLDQATADQAGVDRGVWRLASSPADAGQGSLRLLLDLLEHEYALWDGTQTERHAQVLRHLLAALVLRLAVVHGADPEQAAGGEAFLRFQSAVEQDFIRSHRVEDYAARLGYSVRTLTRACQAGAGVGAKGYLDDRVLLEAKRLLVHTDLPAGTIGQRLGFAEATVFTKFFRRRTGLTPTGFRAAGT</sequence>
<dbReference type="PROSITE" id="PS01124">
    <property type="entry name" value="HTH_ARAC_FAMILY_2"/>
    <property type="match status" value="1"/>
</dbReference>
<keyword evidence="5" id="KW-0648">Protein biosynthesis</keyword>
<reference evidence="5 6" key="1">
    <citation type="submission" date="2015-02" db="EMBL/GenBank/DDBJ databases">
        <authorList>
            <person name="Ju K.-S."/>
            <person name="Doroghazi J.R."/>
            <person name="Metcalf W."/>
        </authorList>
    </citation>
    <scope>NUCLEOTIDE SEQUENCE [LARGE SCALE GENOMIC DNA]</scope>
    <source>
        <strain evidence="5 6">NRRL B-16140</strain>
    </source>
</reference>
<dbReference type="EMBL" id="JYJG01000127">
    <property type="protein sequence ID" value="KJK47730.1"/>
    <property type="molecule type" value="Genomic_DNA"/>
</dbReference>
<dbReference type="RefSeq" id="WP_045312991.1">
    <property type="nucleotide sequence ID" value="NZ_JYJG01000127.1"/>
</dbReference>
<accession>A0A0F0GWQ1</accession>
<evidence type="ECO:0000256" key="2">
    <source>
        <dbReference type="ARBA" id="ARBA00023125"/>
    </source>
</evidence>
<keyword evidence="1" id="KW-0805">Transcription regulation</keyword>
<dbReference type="GO" id="GO:0003743">
    <property type="term" value="F:translation initiation factor activity"/>
    <property type="evidence" value="ECO:0007669"/>
    <property type="project" value="UniProtKB-KW"/>
</dbReference>
<dbReference type="PANTHER" id="PTHR43280:SF32">
    <property type="entry name" value="TRANSCRIPTIONAL REGULATORY PROTEIN"/>
    <property type="match status" value="1"/>
</dbReference>
<organism evidence="5 6">
    <name type="scientific">Lentzea aerocolonigenes</name>
    <name type="common">Lechevalieria aerocolonigenes</name>
    <name type="synonym">Saccharothrix aerocolonigenes</name>
    <dbReference type="NCBI Taxonomy" id="68170"/>
    <lineage>
        <taxon>Bacteria</taxon>
        <taxon>Bacillati</taxon>
        <taxon>Actinomycetota</taxon>
        <taxon>Actinomycetes</taxon>
        <taxon>Pseudonocardiales</taxon>
        <taxon>Pseudonocardiaceae</taxon>
        <taxon>Lentzea</taxon>
    </lineage>
</organism>